<evidence type="ECO:0000256" key="15">
    <source>
        <dbReference type="ARBA" id="ARBA00023098"/>
    </source>
</evidence>
<dbReference type="GO" id="GO:0004465">
    <property type="term" value="F:lipoprotein lipase activity"/>
    <property type="evidence" value="ECO:0007669"/>
    <property type="project" value="TreeGrafter"/>
</dbReference>
<evidence type="ECO:0000256" key="25">
    <source>
        <dbReference type="ARBA" id="ARBA00050709"/>
    </source>
</evidence>
<accession>A0A0P8XIW6</accession>
<dbReference type="InterPro" id="IPR029058">
    <property type="entry name" value="AB_hydrolase_fold"/>
</dbReference>
<evidence type="ECO:0000256" key="9">
    <source>
        <dbReference type="ARBA" id="ARBA00022753"/>
    </source>
</evidence>
<comment type="catalytic activity">
    <reaction evidence="24">
        <text>1-(9Z-octadecenoyl)-2-octadecanoyl-sn-glycerol + H2O = 2-octadecanoylglycerol + (9Z)-octadecenoate + H(+)</text>
        <dbReference type="Rhea" id="RHEA:38519"/>
        <dbReference type="ChEBI" id="CHEBI:15377"/>
        <dbReference type="ChEBI" id="CHEBI:15378"/>
        <dbReference type="ChEBI" id="CHEBI:30823"/>
        <dbReference type="ChEBI" id="CHEBI:75448"/>
        <dbReference type="ChEBI" id="CHEBI:75456"/>
    </reaction>
    <physiologicalReaction direction="left-to-right" evidence="24">
        <dbReference type="Rhea" id="RHEA:38520"/>
    </physiologicalReaction>
</comment>
<feature type="domain" description="Fungal lipase-type" evidence="35">
    <location>
        <begin position="401"/>
        <end position="537"/>
    </location>
</feature>
<keyword evidence="19" id="KW-0966">Cell projection</keyword>
<evidence type="ECO:0000256" key="13">
    <source>
        <dbReference type="ARBA" id="ARBA00022989"/>
    </source>
</evidence>
<dbReference type="GO" id="GO:0098839">
    <property type="term" value="C:postsynaptic density membrane"/>
    <property type="evidence" value="ECO:0007669"/>
    <property type="project" value="UniProtKB-SubCell"/>
</dbReference>
<keyword evidence="7 34" id="KW-0812">Transmembrane</keyword>
<keyword evidence="11" id="KW-0106">Calcium</keyword>
<dbReference type="InterPro" id="IPR052214">
    <property type="entry name" value="DAG_Lipase-Related"/>
</dbReference>
<evidence type="ECO:0000256" key="23">
    <source>
        <dbReference type="ARBA" id="ARBA00048382"/>
    </source>
</evidence>
<evidence type="ECO:0000256" key="3">
    <source>
        <dbReference type="ARBA" id="ARBA00004520"/>
    </source>
</evidence>
<evidence type="ECO:0000256" key="17">
    <source>
        <dbReference type="ARBA" id="ARBA00023180"/>
    </source>
</evidence>
<dbReference type="GO" id="GO:0032591">
    <property type="term" value="C:dendritic spine membrane"/>
    <property type="evidence" value="ECO:0007669"/>
    <property type="project" value="UniProtKB-SubCell"/>
</dbReference>
<sequence length="1325" mass="146088">MMPGLVVFRRRWSVGSDDLVVPGAFLLTIHFICFVIVSVSLVIFEYNTRILSVKLLFYHLIGYLLILFFSICVEIGICVISMRGSILDAEARTSINIWIYLKSLVILFDIAWLIVGSVWLGHYYSTSPIDDPKKVYIAIIICNWVLVVITLITIWCTFDAAGRSWVKMKKYQRSMRETESRFNYKRSNSMNRNWRQRKVMRAYQDSWDHRCRLLFCCMGSSERNRNSFTDIARLLSDFFRELDVVPSDVVAGLVLLRKFQRLEREAIVRQRKNGTYEFLSGVPITERTQFLALNDAKNYDFFQTVIHYMYFAQGAYGWPMYVIINRTKMWHLLPELKCFGCFCGSGDDAEVIQDNCCLCNYAALKKTLQMGDIDIVYATYHVDVGETPFFVAVDYTHRAIVISIRGTLSMKDILTDLNAEGEVLPLQPPRDDWLGHKGMVQAAIYIKNKLQEDNIIEKALQRNPDRQTHSFDLVLVGHSLGAGTAAILAILLKPDYPTLQCFSYSPPGGLLSMPAVEYSKSFITSVVLGKDVVPRIGLNQMEALRADLINAIQRSVDPKWKTISCSVICCGCGPEPTSVVNMSGQDTHINQYQEERGTARSTSAHPTDSSIALTLHQPLYPPGRIIHIVRHHPKAEEQKYDSGWRNVLKNREPVYQAIWADSTDFDEVLISPVMLQDHMPDKVLAALKKVVTTSGPRKPQRQTSNAFSTASNEGPETDHQELAHSSTNGDSDPVRPNSGTETEVETETNHGRTHCKRPSQSSYTNLSNCLPLTPSAQHKLCLETSFTNGSGCGTGTMPLQPMPPRGSKASSLAGSILGRSLTPYDISSALDDSLATVALRQSPSLMSSETTGTVIANHEPETEDVPVPRLKAVAFDMAPTPPPVLLGRQLEERSLVGWQSGERVLLERQHSEKKPRTLPLAQRQALRRASDAGTGAGVDLLHDDWYGLAPLASPETLSEISSVSSRTSVPISLANSIERYLHHMGVAVGPHKVPLEDIFESQLHTPKVMRRAPKFTENLAGCAEDSRNLDQYKRMGRVFVTFPRIYPDHSLDSSDESFESASAHSLQRLPQLPQTSKSADPLEGEQDVSREAQPVKKLTFSDSDILADDHCLRLCPHCPCGRDAQSGCCTRSQHGQCSDLAVGTGASLGLGLGSTDTSFYSANSSLEQVVTPARQNGGPHLEEILMRPGVLESHFPVLGGGSGLETPALVAPASPSPMSNGKRPDVVGGRVRKRLSSEEFVFTRSEDMPSLVQIGDRNSGSPAGRRRKGCVYPAGNSLHLDAAAGAAAAAAAATASPTSISKFTRTRVAAGSVAKQTAANNESNV</sequence>
<feature type="region of interest" description="Disordered" evidence="33">
    <location>
        <begin position="1053"/>
        <end position="1095"/>
    </location>
</feature>
<evidence type="ECO:0000256" key="4">
    <source>
        <dbReference type="ARBA" id="ARBA00010701"/>
    </source>
</evidence>
<feature type="transmembrane region" description="Helical" evidence="34">
    <location>
        <begin position="136"/>
        <end position="158"/>
    </location>
</feature>
<evidence type="ECO:0000256" key="21">
    <source>
        <dbReference type="ARBA" id="ARBA00026104"/>
    </source>
</evidence>
<evidence type="ECO:0000256" key="26">
    <source>
        <dbReference type="ARBA" id="ARBA00050861"/>
    </source>
</evidence>
<evidence type="ECO:0000256" key="10">
    <source>
        <dbReference type="ARBA" id="ARBA00022801"/>
    </source>
</evidence>
<evidence type="ECO:0000256" key="20">
    <source>
        <dbReference type="ARBA" id="ARBA00024531"/>
    </source>
</evidence>
<dbReference type="GO" id="GO:0046872">
    <property type="term" value="F:metal ion binding"/>
    <property type="evidence" value="ECO:0007669"/>
    <property type="project" value="UniProtKB-KW"/>
</dbReference>
<evidence type="ECO:0000313" key="37">
    <source>
        <dbReference type="Proteomes" id="UP000007801"/>
    </source>
</evidence>
<dbReference type="SUPFAM" id="SSF53474">
    <property type="entry name" value="alpha/beta-Hydrolases"/>
    <property type="match status" value="1"/>
</dbReference>
<comment type="catalytic activity">
    <reaction evidence="23">
        <text>1,2-di-(9Z-octadecenoyl)-sn-glycerol + H2O = 2-(9Z-octadecenoyl)-glycerol + (9Z)-octadecenoate + H(+)</text>
        <dbReference type="Rhea" id="RHEA:38511"/>
        <dbReference type="ChEBI" id="CHEBI:15377"/>
        <dbReference type="ChEBI" id="CHEBI:15378"/>
        <dbReference type="ChEBI" id="CHEBI:30823"/>
        <dbReference type="ChEBI" id="CHEBI:52333"/>
        <dbReference type="ChEBI" id="CHEBI:73990"/>
    </reaction>
    <physiologicalReaction direction="left-to-right" evidence="23">
        <dbReference type="Rhea" id="RHEA:38512"/>
    </physiologicalReaction>
</comment>
<dbReference type="InParanoid" id="A0A0P8XIW6"/>
<dbReference type="PANTHER" id="PTHR45792:SF8">
    <property type="entry name" value="DIACYLGLYCEROL LIPASE-ALPHA"/>
    <property type="match status" value="1"/>
</dbReference>
<keyword evidence="6" id="KW-0597">Phosphoprotein</keyword>
<proteinExistence type="inferred from homology"/>
<dbReference type="PANTHER" id="PTHR45792">
    <property type="entry name" value="DIACYLGLYCEROL LIPASE HOMOLOG-RELATED"/>
    <property type="match status" value="1"/>
</dbReference>
<gene>
    <name evidence="36" type="primary">Dana\GF19211</name>
    <name evidence="36" type="synonym">dana_GLEANR_20924</name>
    <name evidence="36" type="ORF">GF19211</name>
</gene>
<feature type="transmembrane region" description="Helical" evidence="34">
    <location>
        <begin position="20"/>
        <end position="44"/>
    </location>
</feature>
<evidence type="ECO:0000256" key="22">
    <source>
        <dbReference type="ARBA" id="ARBA00037872"/>
    </source>
</evidence>
<keyword evidence="16 34" id="KW-0472">Membrane</keyword>
<comment type="cofactor">
    <cofactor evidence="1">
        <name>Ca(2+)</name>
        <dbReference type="ChEBI" id="CHEBI:29108"/>
    </cofactor>
</comment>
<dbReference type="Pfam" id="PF01764">
    <property type="entry name" value="Lipase_3"/>
    <property type="match status" value="1"/>
</dbReference>
<comment type="subcellular location">
    <subcellularLocation>
        <location evidence="2">Cell projection</location>
        <location evidence="2">Dendritic spine membrane</location>
        <topology evidence="2">Multi-pass membrane protein</topology>
    </subcellularLocation>
    <subcellularLocation>
        <location evidence="3">Early endosome membrane</location>
        <topology evidence="3">Multi-pass membrane protein</topology>
    </subcellularLocation>
    <subcellularLocation>
        <location evidence="22">Postsynaptic density membrane</location>
        <topology evidence="22">Multi-pass membrane protein</topology>
    </subcellularLocation>
</comment>
<keyword evidence="13 34" id="KW-1133">Transmembrane helix</keyword>
<keyword evidence="17" id="KW-0325">Glycoprotein</keyword>
<evidence type="ECO:0000256" key="2">
    <source>
        <dbReference type="ARBA" id="ARBA00004332"/>
    </source>
</evidence>
<evidence type="ECO:0000259" key="35">
    <source>
        <dbReference type="Pfam" id="PF01764"/>
    </source>
</evidence>
<evidence type="ECO:0000256" key="30">
    <source>
        <dbReference type="ARBA" id="ARBA00071957"/>
    </source>
</evidence>
<evidence type="ECO:0000256" key="34">
    <source>
        <dbReference type="SAM" id="Phobius"/>
    </source>
</evidence>
<dbReference type="STRING" id="7217.A0A0P8XIW6"/>
<dbReference type="GO" id="GO:0031901">
    <property type="term" value="C:early endosome membrane"/>
    <property type="evidence" value="ECO:0007669"/>
    <property type="project" value="UniProtKB-SubCell"/>
</dbReference>
<dbReference type="Gene3D" id="3.40.50.1820">
    <property type="entry name" value="alpha/beta hydrolase"/>
    <property type="match status" value="1"/>
</dbReference>
<comment type="catalytic activity">
    <reaction evidence="20">
        <text>a 1,2-diacyl-sn-glycerol + H2O = a 2-acylglycerol + a fatty acid + H(+)</text>
        <dbReference type="Rhea" id="RHEA:33275"/>
        <dbReference type="ChEBI" id="CHEBI:15377"/>
        <dbReference type="ChEBI" id="CHEBI:15378"/>
        <dbReference type="ChEBI" id="CHEBI:17389"/>
        <dbReference type="ChEBI" id="CHEBI:17815"/>
        <dbReference type="ChEBI" id="CHEBI:28868"/>
        <dbReference type="EC" id="3.1.1.116"/>
    </reaction>
    <physiologicalReaction direction="left-to-right" evidence="20">
        <dbReference type="Rhea" id="RHEA:33276"/>
    </physiologicalReaction>
</comment>
<dbReference type="FunFam" id="3.40.50.1820:FF:000015">
    <property type="entry name" value="Sn1-specific diacylglycerol lipase alpha"/>
    <property type="match status" value="1"/>
</dbReference>
<evidence type="ECO:0000256" key="1">
    <source>
        <dbReference type="ARBA" id="ARBA00001913"/>
    </source>
</evidence>
<dbReference type="GO" id="GO:0098921">
    <property type="term" value="P:retrograde trans-synaptic signaling by endocannabinoid"/>
    <property type="evidence" value="ECO:0007669"/>
    <property type="project" value="UniProtKB-ARBA"/>
</dbReference>
<feature type="transmembrane region" description="Helical" evidence="34">
    <location>
        <begin position="103"/>
        <end position="124"/>
    </location>
</feature>
<evidence type="ECO:0000256" key="18">
    <source>
        <dbReference type="ARBA" id="ARBA00023257"/>
    </source>
</evidence>
<comment type="catalytic activity">
    <reaction evidence="26">
        <text>1-(9Z-octadecenoyl)-2-(5Z,8Z,11Z,14Z-eicosatetraenoyl)-sn-glycerol + H2O = 2-(5Z,8Z,11Z,14Z-eicosatetraenoyl)-glycerol + (9Z)-octadecenoate + H(+)</text>
        <dbReference type="Rhea" id="RHEA:38515"/>
        <dbReference type="ChEBI" id="CHEBI:15377"/>
        <dbReference type="ChEBI" id="CHEBI:15378"/>
        <dbReference type="ChEBI" id="CHEBI:30823"/>
        <dbReference type="ChEBI" id="CHEBI:52392"/>
        <dbReference type="ChEBI" id="CHEBI:75449"/>
    </reaction>
    <physiologicalReaction direction="left-to-right" evidence="26">
        <dbReference type="Rhea" id="RHEA:38516"/>
    </physiologicalReaction>
</comment>
<dbReference type="CDD" id="cd00519">
    <property type="entry name" value="Lipase_3"/>
    <property type="match status" value="1"/>
</dbReference>
<name>A0A0P8XIW6_DROAN</name>
<evidence type="ECO:0000313" key="36">
    <source>
        <dbReference type="EMBL" id="KPU74775.1"/>
    </source>
</evidence>
<dbReference type="GO" id="GO:0046340">
    <property type="term" value="P:diacylglycerol catabolic process"/>
    <property type="evidence" value="ECO:0007669"/>
    <property type="project" value="TreeGrafter"/>
</dbReference>
<feature type="compositionally biased region" description="Polar residues" evidence="33">
    <location>
        <begin position="692"/>
        <end position="714"/>
    </location>
</feature>
<protein>
    <recommendedName>
        <fullName evidence="30">Diacylglycerol lipase-alpha</fullName>
        <ecNumber evidence="21">3.1.1.116</ecNumber>
    </recommendedName>
    <alternativeName>
        <fullName evidence="32">Neural stem cell-derived dendrite regulator</fullName>
    </alternativeName>
    <alternativeName>
        <fullName evidence="31">Sn1-specific diacylglycerol lipase alpha</fullName>
    </alternativeName>
</protein>
<evidence type="ECO:0000256" key="19">
    <source>
        <dbReference type="ARBA" id="ARBA00023273"/>
    </source>
</evidence>
<keyword evidence="8" id="KW-0479">Metal-binding</keyword>
<evidence type="ECO:0000256" key="16">
    <source>
        <dbReference type="ARBA" id="ARBA00023136"/>
    </source>
</evidence>
<feature type="transmembrane region" description="Helical" evidence="34">
    <location>
        <begin position="56"/>
        <end position="82"/>
    </location>
</feature>
<evidence type="ECO:0000256" key="5">
    <source>
        <dbReference type="ARBA" id="ARBA00022475"/>
    </source>
</evidence>
<evidence type="ECO:0000256" key="7">
    <source>
        <dbReference type="ARBA" id="ARBA00022692"/>
    </source>
</evidence>
<keyword evidence="12" id="KW-0442">Lipid degradation</keyword>
<dbReference type="OrthoDB" id="438440at2759"/>
<comment type="catalytic activity">
    <reaction evidence="25">
        <text>1-(9Z-octadecenoyl)-2-(9Z,12Z-octadecadienoyl)-sn-glycerol + H2O = 2-(9Z,12Z-octadecadienoyl)-glycerol + (9Z)-octadecenoate + H(+)</text>
        <dbReference type="Rhea" id="RHEA:38523"/>
        <dbReference type="ChEBI" id="CHEBI:15377"/>
        <dbReference type="ChEBI" id="CHEBI:15378"/>
        <dbReference type="ChEBI" id="CHEBI:30823"/>
        <dbReference type="ChEBI" id="CHEBI:75450"/>
        <dbReference type="ChEBI" id="CHEBI:75457"/>
    </reaction>
    <physiologicalReaction direction="left-to-right" evidence="25">
        <dbReference type="Rhea" id="RHEA:38524"/>
    </physiologicalReaction>
</comment>
<keyword evidence="14" id="KW-0770">Synapse</keyword>
<organism evidence="36 37">
    <name type="scientific">Drosophila ananassae</name>
    <name type="common">Fruit fly</name>
    <dbReference type="NCBI Taxonomy" id="7217"/>
    <lineage>
        <taxon>Eukaryota</taxon>
        <taxon>Metazoa</taxon>
        <taxon>Ecdysozoa</taxon>
        <taxon>Arthropoda</taxon>
        <taxon>Hexapoda</taxon>
        <taxon>Insecta</taxon>
        <taxon>Pterygota</taxon>
        <taxon>Neoptera</taxon>
        <taxon>Endopterygota</taxon>
        <taxon>Diptera</taxon>
        <taxon>Brachycera</taxon>
        <taxon>Muscomorpha</taxon>
        <taxon>Ephydroidea</taxon>
        <taxon>Drosophilidae</taxon>
        <taxon>Drosophila</taxon>
        <taxon>Sophophora</taxon>
    </lineage>
</organism>
<evidence type="ECO:0000256" key="28">
    <source>
        <dbReference type="ARBA" id="ARBA00052463"/>
    </source>
</evidence>
<keyword evidence="37" id="KW-1185">Reference proteome</keyword>
<dbReference type="CTD" id="32343"/>
<comment type="catalytic activity">
    <reaction evidence="27">
        <text>1-octadecanoyl-2-(5Z,8Z,11Z,14Z-eicosatetraenoyl)-sn-glycerol + H2O = 2-(5Z,8Z,11Z,14Z-eicosatetraenoyl)-glycerol + octadecanoate + H(+)</text>
        <dbReference type="Rhea" id="RHEA:38507"/>
        <dbReference type="ChEBI" id="CHEBI:15377"/>
        <dbReference type="ChEBI" id="CHEBI:15378"/>
        <dbReference type="ChEBI" id="CHEBI:25629"/>
        <dbReference type="ChEBI" id="CHEBI:52392"/>
        <dbReference type="ChEBI" id="CHEBI:75728"/>
    </reaction>
    <physiologicalReaction direction="left-to-right" evidence="27">
        <dbReference type="Rhea" id="RHEA:38508"/>
    </physiologicalReaction>
</comment>
<evidence type="ECO:0000256" key="33">
    <source>
        <dbReference type="SAM" id="MobiDB-lite"/>
    </source>
</evidence>
<evidence type="ECO:0000256" key="8">
    <source>
        <dbReference type="ARBA" id="ARBA00022723"/>
    </source>
</evidence>
<comment type="subunit">
    <text evidence="29">Interacts (via C-terminal) with CAMK2A; leading to the phosphorylation and inhibition of DAGLA enzymatic activity. Interacts (via PPXXF motif) with HOMER1 and HOMER2; this interaction is required for DAGLA membrane localization.</text>
</comment>
<evidence type="ECO:0000256" key="32">
    <source>
        <dbReference type="ARBA" id="ARBA00082132"/>
    </source>
</evidence>
<dbReference type="EMBL" id="CH902635">
    <property type="protein sequence ID" value="KPU74775.1"/>
    <property type="molecule type" value="Genomic_DNA"/>
</dbReference>
<keyword evidence="9" id="KW-0967">Endosome</keyword>
<dbReference type="EC" id="3.1.1.116" evidence="21"/>
<dbReference type="GeneID" id="6501973"/>
<keyword evidence="5" id="KW-1003">Cell membrane</keyword>
<dbReference type="FunCoup" id="A0A0P8XIW6">
    <property type="interactions" value="476"/>
</dbReference>
<evidence type="ECO:0000256" key="29">
    <source>
        <dbReference type="ARBA" id="ARBA00063298"/>
    </source>
</evidence>
<evidence type="ECO:0000256" key="12">
    <source>
        <dbReference type="ARBA" id="ARBA00022963"/>
    </source>
</evidence>
<dbReference type="GO" id="GO:0019369">
    <property type="term" value="P:arachidonate metabolic process"/>
    <property type="evidence" value="ECO:0007669"/>
    <property type="project" value="TreeGrafter"/>
</dbReference>
<evidence type="ECO:0000256" key="14">
    <source>
        <dbReference type="ARBA" id="ARBA00023018"/>
    </source>
</evidence>
<dbReference type="InterPro" id="IPR002921">
    <property type="entry name" value="Fungal_lipase-type"/>
</dbReference>
<evidence type="ECO:0000256" key="11">
    <source>
        <dbReference type="ARBA" id="ARBA00022837"/>
    </source>
</evidence>
<comment type="catalytic activity">
    <reaction evidence="28">
        <text>1-(9Z-octadecenoyl)-2-O-(5Z,8Z,11Z,14Z-eicosatetraenyl)-sn-glycerol + H2O = 2-O-(5Z,8Z,11Z,14Z)-eicosatetraenylglycerol + (9Z)-octadecenoate + H(+)</text>
        <dbReference type="Rhea" id="RHEA:38527"/>
        <dbReference type="ChEBI" id="CHEBI:15377"/>
        <dbReference type="ChEBI" id="CHEBI:15378"/>
        <dbReference type="ChEBI" id="CHEBI:30823"/>
        <dbReference type="ChEBI" id="CHEBI:75913"/>
        <dbReference type="ChEBI" id="CHEBI:75914"/>
    </reaction>
    <physiologicalReaction direction="left-to-right" evidence="28">
        <dbReference type="Rhea" id="RHEA:38528"/>
    </physiologicalReaction>
</comment>
<evidence type="ECO:0000256" key="31">
    <source>
        <dbReference type="ARBA" id="ARBA00081678"/>
    </source>
</evidence>
<feature type="region of interest" description="Disordered" evidence="33">
    <location>
        <begin position="692"/>
        <end position="763"/>
    </location>
</feature>
<keyword evidence="10" id="KW-0378">Hydrolase</keyword>
<reference evidence="36 37" key="1">
    <citation type="journal article" date="2007" name="Nature">
        <title>Evolution of genes and genomes on the Drosophila phylogeny.</title>
        <authorList>
            <consortium name="Drosophila 12 Genomes Consortium"/>
            <person name="Clark A.G."/>
            <person name="Eisen M.B."/>
            <person name="Smith D.R."/>
            <person name="Bergman C.M."/>
            <person name="Oliver B."/>
            <person name="Markow T.A."/>
            <person name="Kaufman T.C."/>
            <person name="Kellis M."/>
            <person name="Gelbart W."/>
            <person name="Iyer V.N."/>
            <person name="Pollard D.A."/>
            <person name="Sackton T.B."/>
            <person name="Larracuente A.M."/>
            <person name="Singh N.D."/>
            <person name="Abad J.P."/>
            <person name="Abt D.N."/>
            <person name="Adryan B."/>
            <person name="Aguade M."/>
            <person name="Akashi H."/>
            <person name="Anderson W.W."/>
            <person name="Aquadro C.F."/>
            <person name="Ardell D.H."/>
            <person name="Arguello R."/>
            <person name="Artieri C.G."/>
            <person name="Barbash D.A."/>
            <person name="Barker D."/>
            <person name="Barsanti P."/>
            <person name="Batterham P."/>
            <person name="Batzoglou S."/>
            <person name="Begun D."/>
            <person name="Bhutkar A."/>
            <person name="Blanco E."/>
            <person name="Bosak S.A."/>
            <person name="Bradley R.K."/>
            <person name="Brand A.D."/>
            <person name="Brent M.R."/>
            <person name="Brooks A.N."/>
            <person name="Brown R.H."/>
            <person name="Butlin R.K."/>
            <person name="Caggese C."/>
            <person name="Calvi B.R."/>
            <person name="Bernardo de Carvalho A."/>
            <person name="Caspi A."/>
            <person name="Castrezana S."/>
            <person name="Celniker S.E."/>
            <person name="Chang J.L."/>
            <person name="Chapple C."/>
            <person name="Chatterji S."/>
            <person name="Chinwalla A."/>
            <person name="Civetta A."/>
            <person name="Clifton S.W."/>
            <person name="Comeron J.M."/>
            <person name="Costello J.C."/>
            <person name="Coyne J.A."/>
            <person name="Daub J."/>
            <person name="David R.G."/>
            <person name="Delcher A.L."/>
            <person name="Delehaunty K."/>
            <person name="Do C.B."/>
            <person name="Ebling H."/>
            <person name="Edwards K."/>
            <person name="Eickbush T."/>
            <person name="Evans J.D."/>
            <person name="Filipski A."/>
            <person name="Findeiss S."/>
            <person name="Freyhult E."/>
            <person name="Fulton L."/>
            <person name="Fulton R."/>
            <person name="Garcia A.C."/>
            <person name="Gardiner A."/>
            <person name="Garfield D.A."/>
            <person name="Garvin B.E."/>
            <person name="Gibson G."/>
            <person name="Gilbert D."/>
            <person name="Gnerre S."/>
            <person name="Godfrey J."/>
            <person name="Good R."/>
            <person name="Gotea V."/>
            <person name="Gravely B."/>
            <person name="Greenberg A.J."/>
            <person name="Griffiths-Jones S."/>
            <person name="Gross S."/>
            <person name="Guigo R."/>
            <person name="Gustafson E.A."/>
            <person name="Haerty W."/>
            <person name="Hahn M.W."/>
            <person name="Halligan D.L."/>
            <person name="Halpern A.L."/>
            <person name="Halter G.M."/>
            <person name="Han M.V."/>
            <person name="Heger A."/>
            <person name="Hillier L."/>
            <person name="Hinrichs A.S."/>
            <person name="Holmes I."/>
            <person name="Hoskins R.A."/>
            <person name="Hubisz M.J."/>
            <person name="Hultmark D."/>
            <person name="Huntley M.A."/>
            <person name="Jaffe D.B."/>
            <person name="Jagadeeshan S."/>
            <person name="Jeck W.R."/>
            <person name="Johnson J."/>
            <person name="Jones C.D."/>
            <person name="Jordan W.C."/>
            <person name="Karpen G.H."/>
            <person name="Kataoka E."/>
            <person name="Keightley P.D."/>
            <person name="Kheradpour P."/>
            <person name="Kirkness E.F."/>
            <person name="Koerich L.B."/>
            <person name="Kristiansen K."/>
            <person name="Kudrna D."/>
            <person name="Kulathinal R.J."/>
            <person name="Kumar S."/>
            <person name="Kwok R."/>
            <person name="Lander E."/>
            <person name="Langley C.H."/>
            <person name="Lapoint R."/>
            <person name="Lazzaro B.P."/>
            <person name="Lee S.J."/>
            <person name="Levesque L."/>
            <person name="Li R."/>
            <person name="Lin C.F."/>
            <person name="Lin M.F."/>
            <person name="Lindblad-Toh K."/>
            <person name="Llopart A."/>
            <person name="Long M."/>
            <person name="Low L."/>
            <person name="Lozovsky E."/>
            <person name="Lu J."/>
            <person name="Luo M."/>
            <person name="Machado C.A."/>
            <person name="Makalowski W."/>
            <person name="Marzo M."/>
            <person name="Matsuda M."/>
            <person name="Matzkin L."/>
            <person name="McAllister B."/>
            <person name="McBride C.S."/>
            <person name="McKernan B."/>
            <person name="McKernan K."/>
            <person name="Mendez-Lago M."/>
            <person name="Minx P."/>
            <person name="Mollenhauer M.U."/>
            <person name="Montooth K."/>
            <person name="Mount S.M."/>
            <person name="Mu X."/>
            <person name="Myers E."/>
            <person name="Negre B."/>
            <person name="Newfeld S."/>
            <person name="Nielsen R."/>
            <person name="Noor M.A."/>
            <person name="O'Grady P."/>
            <person name="Pachter L."/>
            <person name="Papaceit M."/>
            <person name="Parisi M.J."/>
            <person name="Parisi M."/>
            <person name="Parts L."/>
            <person name="Pedersen J.S."/>
            <person name="Pesole G."/>
            <person name="Phillippy A.M."/>
            <person name="Ponting C.P."/>
            <person name="Pop M."/>
            <person name="Porcelli D."/>
            <person name="Powell J.R."/>
            <person name="Prohaska S."/>
            <person name="Pruitt K."/>
            <person name="Puig M."/>
            <person name="Quesneville H."/>
            <person name="Ram K.R."/>
            <person name="Rand D."/>
            <person name="Rasmussen M.D."/>
            <person name="Reed L.K."/>
            <person name="Reenan R."/>
            <person name="Reily A."/>
            <person name="Remington K.A."/>
            <person name="Rieger T.T."/>
            <person name="Ritchie M.G."/>
            <person name="Robin C."/>
            <person name="Rogers Y.H."/>
            <person name="Rohde C."/>
            <person name="Rozas J."/>
            <person name="Rubenfield M.J."/>
            <person name="Ruiz A."/>
            <person name="Russo S."/>
            <person name="Salzberg S.L."/>
            <person name="Sanchez-Gracia A."/>
            <person name="Saranga D.J."/>
            <person name="Sato H."/>
            <person name="Schaeffer S.W."/>
            <person name="Schatz M.C."/>
            <person name="Schlenke T."/>
            <person name="Schwartz R."/>
            <person name="Segarra C."/>
            <person name="Singh R.S."/>
            <person name="Sirot L."/>
            <person name="Sirota M."/>
            <person name="Sisneros N.B."/>
            <person name="Smith C.D."/>
            <person name="Smith T.F."/>
            <person name="Spieth J."/>
            <person name="Stage D.E."/>
            <person name="Stark A."/>
            <person name="Stephan W."/>
            <person name="Strausberg R.L."/>
            <person name="Strempel S."/>
            <person name="Sturgill D."/>
            <person name="Sutton G."/>
            <person name="Sutton G.G."/>
            <person name="Tao W."/>
            <person name="Teichmann S."/>
            <person name="Tobari Y.N."/>
            <person name="Tomimura Y."/>
            <person name="Tsolas J.M."/>
            <person name="Valente V.L."/>
            <person name="Venter E."/>
            <person name="Venter J.C."/>
            <person name="Vicario S."/>
            <person name="Vieira F.G."/>
            <person name="Vilella A.J."/>
            <person name="Villasante A."/>
            <person name="Walenz B."/>
            <person name="Wang J."/>
            <person name="Wasserman M."/>
            <person name="Watts T."/>
            <person name="Wilson D."/>
            <person name="Wilson R.K."/>
            <person name="Wing R.A."/>
            <person name="Wolfner M.F."/>
            <person name="Wong A."/>
            <person name="Wong G.K."/>
            <person name="Wu C.I."/>
            <person name="Wu G."/>
            <person name="Yamamoto D."/>
            <person name="Yang H.P."/>
            <person name="Yang S.P."/>
            <person name="Yorke J.A."/>
            <person name="Yoshida K."/>
            <person name="Zdobnov E."/>
            <person name="Zhang P."/>
            <person name="Zhang Y."/>
            <person name="Zimin A.V."/>
            <person name="Baldwin J."/>
            <person name="Abdouelleil A."/>
            <person name="Abdulkadir J."/>
            <person name="Abebe A."/>
            <person name="Abera B."/>
            <person name="Abreu J."/>
            <person name="Acer S.C."/>
            <person name="Aftuck L."/>
            <person name="Alexander A."/>
            <person name="An P."/>
            <person name="Anderson E."/>
            <person name="Anderson S."/>
            <person name="Arachi H."/>
            <person name="Azer M."/>
            <person name="Bachantsang P."/>
            <person name="Barry A."/>
            <person name="Bayul T."/>
            <person name="Berlin A."/>
            <person name="Bessette D."/>
            <person name="Bloom T."/>
            <person name="Blye J."/>
            <person name="Boguslavskiy L."/>
            <person name="Bonnet C."/>
            <person name="Boukhgalter B."/>
            <person name="Bourzgui I."/>
            <person name="Brown A."/>
            <person name="Cahill P."/>
            <person name="Channer S."/>
            <person name="Cheshatsang Y."/>
            <person name="Chuda L."/>
            <person name="Citroen M."/>
            <person name="Collymore A."/>
            <person name="Cooke P."/>
            <person name="Costello M."/>
            <person name="D'Aco K."/>
            <person name="Daza R."/>
            <person name="De Haan G."/>
            <person name="DeGray S."/>
            <person name="DeMaso C."/>
            <person name="Dhargay N."/>
            <person name="Dooley K."/>
            <person name="Dooley E."/>
            <person name="Doricent M."/>
            <person name="Dorje P."/>
            <person name="Dorjee K."/>
            <person name="Dupes A."/>
            <person name="Elong R."/>
            <person name="Falk J."/>
            <person name="Farina A."/>
            <person name="Faro S."/>
            <person name="Ferguson D."/>
            <person name="Fisher S."/>
            <person name="Foley C.D."/>
            <person name="Franke A."/>
            <person name="Friedrich D."/>
            <person name="Gadbois L."/>
            <person name="Gearin G."/>
            <person name="Gearin C.R."/>
            <person name="Giannoukos G."/>
            <person name="Goode T."/>
            <person name="Graham J."/>
            <person name="Grandbois E."/>
            <person name="Grewal S."/>
            <person name="Gyaltsen K."/>
            <person name="Hafez N."/>
            <person name="Hagos B."/>
            <person name="Hall J."/>
            <person name="Henson C."/>
            <person name="Hollinger A."/>
            <person name="Honan T."/>
            <person name="Huard M.D."/>
            <person name="Hughes L."/>
            <person name="Hurhula B."/>
            <person name="Husby M.E."/>
            <person name="Kamat A."/>
            <person name="Kanga B."/>
            <person name="Kashin S."/>
            <person name="Khazanovich D."/>
            <person name="Kisner P."/>
            <person name="Lance K."/>
            <person name="Lara M."/>
            <person name="Lee W."/>
            <person name="Lennon N."/>
            <person name="Letendre F."/>
            <person name="LeVine R."/>
            <person name="Lipovsky A."/>
            <person name="Liu X."/>
            <person name="Liu J."/>
            <person name="Liu S."/>
            <person name="Lokyitsang T."/>
            <person name="Lokyitsang Y."/>
            <person name="Lubonja R."/>
            <person name="Lui A."/>
            <person name="MacDonald P."/>
            <person name="Magnisalis V."/>
            <person name="Maru K."/>
            <person name="Matthews C."/>
            <person name="McCusker W."/>
            <person name="McDonough S."/>
            <person name="Mehta T."/>
            <person name="Meldrim J."/>
            <person name="Meneus L."/>
            <person name="Mihai O."/>
            <person name="Mihalev A."/>
            <person name="Mihova T."/>
            <person name="Mittelman R."/>
            <person name="Mlenga V."/>
            <person name="Montmayeur A."/>
            <person name="Mulrain L."/>
            <person name="Navidi A."/>
            <person name="Naylor J."/>
            <person name="Negash T."/>
            <person name="Nguyen T."/>
            <person name="Nguyen N."/>
            <person name="Nicol R."/>
            <person name="Norbu C."/>
            <person name="Norbu N."/>
            <person name="Novod N."/>
            <person name="O'Neill B."/>
            <person name="Osman S."/>
            <person name="Markiewicz E."/>
            <person name="Oyono O.L."/>
            <person name="Patti C."/>
            <person name="Phunkhang P."/>
            <person name="Pierre F."/>
            <person name="Priest M."/>
            <person name="Raghuraman S."/>
            <person name="Rege F."/>
            <person name="Reyes R."/>
            <person name="Rise C."/>
            <person name="Rogov P."/>
            <person name="Ross K."/>
            <person name="Ryan E."/>
            <person name="Settipalli S."/>
            <person name="Shea T."/>
            <person name="Sherpa N."/>
            <person name="Shi L."/>
            <person name="Shih D."/>
            <person name="Sparrow T."/>
            <person name="Spaulding J."/>
            <person name="Stalker J."/>
            <person name="Stange-Thomann N."/>
            <person name="Stavropoulos S."/>
            <person name="Stone C."/>
            <person name="Strader C."/>
            <person name="Tesfaye S."/>
            <person name="Thomson T."/>
            <person name="Thoulutsang Y."/>
            <person name="Thoulutsang D."/>
            <person name="Topham K."/>
            <person name="Topping I."/>
            <person name="Tsamla T."/>
            <person name="Vassiliev H."/>
            <person name="Vo A."/>
            <person name="Wangchuk T."/>
            <person name="Wangdi T."/>
            <person name="Weiand M."/>
            <person name="Wilkinson J."/>
            <person name="Wilson A."/>
            <person name="Yadav S."/>
            <person name="Young G."/>
            <person name="Yu Q."/>
            <person name="Zembek L."/>
            <person name="Zhong D."/>
            <person name="Zimmer A."/>
            <person name="Zwirko Z."/>
            <person name="Jaffe D.B."/>
            <person name="Alvarez P."/>
            <person name="Brockman W."/>
            <person name="Butler J."/>
            <person name="Chin C."/>
            <person name="Gnerre S."/>
            <person name="Grabherr M."/>
            <person name="Kleber M."/>
            <person name="Mauceli E."/>
            <person name="MacCallum I."/>
        </authorList>
    </citation>
    <scope>NUCLEOTIDE SEQUENCE [LARGE SCALE GENOMIC DNA]</scope>
    <source>
        <strain evidence="37">Tucson 14024-0371.13</strain>
    </source>
</reference>
<comment type="similarity">
    <text evidence="4">Belongs to the AB hydrolase superfamily. Lipase family.</text>
</comment>
<dbReference type="GO" id="GO:0047372">
    <property type="term" value="F:monoacylglycerol lipase activity"/>
    <property type="evidence" value="ECO:0007669"/>
    <property type="project" value="UniProtKB-ARBA"/>
</dbReference>
<evidence type="ECO:0000256" key="27">
    <source>
        <dbReference type="ARBA" id="ARBA00052106"/>
    </source>
</evidence>
<keyword evidence="15" id="KW-0443">Lipid metabolism</keyword>
<keyword evidence="18" id="KW-0628">Postsynaptic cell membrane</keyword>
<evidence type="ECO:0000256" key="24">
    <source>
        <dbReference type="ARBA" id="ARBA00050486"/>
    </source>
</evidence>
<evidence type="ECO:0000256" key="6">
    <source>
        <dbReference type="ARBA" id="ARBA00022553"/>
    </source>
</evidence>
<dbReference type="Proteomes" id="UP000007801">
    <property type="component" value="Unassembled WGS sequence"/>
</dbReference>